<dbReference type="EMBL" id="JAEAOA010000363">
    <property type="protein sequence ID" value="KAK3597261.1"/>
    <property type="molecule type" value="Genomic_DNA"/>
</dbReference>
<dbReference type="AlphaFoldDB" id="A0AAE0SSC8"/>
<reference evidence="1" key="2">
    <citation type="journal article" date="2021" name="Genome Biol. Evol.">
        <title>Developing a high-quality reference genome for a parasitic bivalve with doubly uniparental inheritance (Bivalvia: Unionida).</title>
        <authorList>
            <person name="Smith C.H."/>
        </authorList>
    </citation>
    <scope>NUCLEOTIDE SEQUENCE</scope>
    <source>
        <strain evidence="1">CHS0354</strain>
        <tissue evidence="1">Mantle</tissue>
    </source>
</reference>
<organism evidence="1 2">
    <name type="scientific">Potamilus streckersoni</name>
    <dbReference type="NCBI Taxonomy" id="2493646"/>
    <lineage>
        <taxon>Eukaryota</taxon>
        <taxon>Metazoa</taxon>
        <taxon>Spiralia</taxon>
        <taxon>Lophotrochozoa</taxon>
        <taxon>Mollusca</taxon>
        <taxon>Bivalvia</taxon>
        <taxon>Autobranchia</taxon>
        <taxon>Heteroconchia</taxon>
        <taxon>Palaeoheterodonta</taxon>
        <taxon>Unionida</taxon>
        <taxon>Unionoidea</taxon>
        <taxon>Unionidae</taxon>
        <taxon>Ambleminae</taxon>
        <taxon>Lampsilini</taxon>
        <taxon>Potamilus</taxon>
    </lineage>
</organism>
<proteinExistence type="predicted"/>
<protein>
    <submittedName>
        <fullName evidence="1">Uncharacterized protein</fullName>
    </submittedName>
</protein>
<dbReference type="Proteomes" id="UP001195483">
    <property type="component" value="Unassembled WGS sequence"/>
</dbReference>
<evidence type="ECO:0000313" key="2">
    <source>
        <dbReference type="Proteomes" id="UP001195483"/>
    </source>
</evidence>
<reference evidence="1" key="3">
    <citation type="submission" date="2023-05" db="EMBL/GenBank/DDBJ databases">
        <authorList>
            <person name="Smith C.H."/>
        </authorList>
    </citation>
    <scope>NUCLEOTIDE SEQUENCE</scope>
    <source>
        <strain evidence="1">CHS0354</strain>
        <tissue evidence="1">Mantle</tissue>
    </source>
</reference>
<sequence>MRHSYGRSGMRFCPIVLAQSKGAHCEHLKDSPSDIEVQWTIANPGDDYVQYTLVTSDRFMALNVLNVKMNIIIETTPKMQNSKIRRTTNAIVRPQLVDLLPALKMMAPKIFALVLAPLGLVSVTWDVASATDKAAMRDSVASSSNFRGKISDKIVPY</sequence>
<accession>A0AAE0SSC8</accession>
<reference evidence="1" key="1">
    <citation type="journal article" date="2021" name="Genome Biol. Evol.">
        <title>A High-Quality Reference Genome for a Parasitic Bivalve with Doubly Uniparental Inheritance (Bivalvia: Unionida).</title>
        <authorList>
            <person name="Smith C.H."/>
        </authorList>
    </citation>
    <scope>NUCLEOTIDE SEQUENCE</scope>
    <source>
        <strain evidence="1">CHS0354</strain>
    </source>
</reference>
<evidence type="ECO:0000313" key="1">
    <source>
        <dbReference type="EMBL" id="KAK3597261.1"/>
    </source>
</evidence>
<comment type="caution">
    <text evidence="1">The sequence shown here is derived from an EMBL/GenBank/DDBJ whole genome shotgun (WGS) entry which is preliminary data.</text>
</comment>
<name>A0AAE0SSC8_9BIVA</name>
<keyword evidence="2" id="KW-1185">Reference proteome</keyword>
<gene>
    <name evidence="1" type="ORF">CHS0354_005020</name>
</gene>